<dbReference type="Proteomes" id="UP000290092">
    <property type="component" value="Unassembled WGS sequence"/>
</dbReference>
<dbReference type="EMBL" id="NXID01000012">
    <property type="protein sequence ID" value="RXK16235.1"/>
    <property type="molecule type" value="Genomic_DNA"/>
</dbReference>
<dbReference type="CDD" id="cd17534">
    <property type="entry name" value="REC_DC-like"/>
    <property type="match status" value="1"/>
</dbReference>
<feature type="domain" description="Response regulatory" evidence="6">
    <location>
        <begin position="16"/>
        <end position="131"/>
    </location>
</feature>
<name>A0AAX2AHZ3_9BACT</name>
<dbReference type="SMART" id="SM00448">
    <property type="entry name" value="REC"/>
    <property type="match status" value="1"/>
</dbReference>
<evidence type="ECO:0000313" key="9">
    <source>
        <dbReference type="Proteomes" id="UP000290092"/>
    </source>
</evidence>
<dbReference type="InterPro" id="IPR001789">
    <property type="entry name" value="Sig_transdc_resp-reg_receiver"/>
</dbReference>
<dbReference type="Gene3D" id="3.40.50.2300">
    <property type="match status" value="1"/>
</dbReference>
<dbReference type="InterPro" id="IPR001867">
    <property type="entry name" value="OmpR/PhoB-type_DNA-bd"/>
</dbReference>
<comment type="caution">
    <text evidence="8">The sequence shown here is derived from an EMBL/GenBank/DDBJ whole genome shotgun (WGS) entry which is preliminary data.</text>
</comment>
<evidence type="ECO:0000256" key="2">
    <source>
        <dbReference type="ARBA" id="ARBA00023012"/>
    </source>
</evidence>
<feature type="DNA-binding region" description="OmpR/PhoB-type" evidence="5">
    <location>
        <begin position="147"/>
        <end position="241"/>
    </location>
</feature>
<evidence type="ECO:0000259" key="6">
    <source>
        <dbReference type="PROSITE" id="PS50110"/>
    </source>
</evidence>
<dbReference type="AlphaFoldDB" id="A0AAX2AHZ3"/>
<dbReference type="Gene3D" id="1.10.10.10">
    <property type="entry name" value="Winged helix-like DNA-binding domain superfamily/Winged helix DNA-binding domain"/>
    <property type="match status" value="1"/>
</dbReference>
<dbReference type="InterPro" id="IPR036388">
    <property type="entry name" value="WH-like_DNA-bd_sf"/>
</dbReference>
<dbReference type="PANTHER" id="PTHR48111">
    <property type="entry name" value="REGULATOR OF RPOS"/>
    <property type="match status" value="1"/>
</dbReference>
<keyword evidence="9" id="KW-1185">Reference proteome</keyword>
<evidence type="ECO:0000256" key="1">
    <source>
        <dbReference type="ARBA" id="ARBA00022553"/>
    </source>
</evidence>
<dbReference type="Pfam" id="PF00072">
    <property type="entry name" value="Response_reg"/>
    <property type="match status" value="1"/>
</dbReference>
<dbReference type="PROSITE" id="PS50110">
    <property type="entry name" value="RESPONSE_REGULATORY"/>
    <property type="match status" value="1"/>
</dbReference>
<dbReference type="SUPFAM" id="SSF46894">
    <property type="entry name" value="C-terminal effector domain of the bipartite response regulators"/>
    <property type="match status" value="1"/>
</dbReference>
<dbReference type="GO" id="GO:0006355">
    <property type="term" value="P:regulation of DNA-templated transcription"/>
    <property type="evidence" value="ECO:0007669"/>
    <property type="project" value="InterPro"/>
</dbReference>
<evidence type="ECO:0000256" key="3">
    <source>
        <dbReference type="ARBA" id="ARBA00023125"/>
    </source>
</evidence>
<accession>A0AAX2AHZ3</accession>
<dbReference type="Pfam" id="PF00486">
    <property type="entry name" value="Trans_reg_C"/>
    <property type="match status" value="1"/>
</dbReference>
<protein>
    <submittedName>
        <fullName evidence="8">DNA-binding response regulator</fullName>
    </submittedName>
</protein>
<dbReference type="InterPro" id="IPR011006">
    <property type="entry name" value="CheY-like_superfamily"/>
</dbReference>
<dbReference type="PANTHER" id="PTHR48111:SF40">
    <property type="entry name" value="PHOSPHATE REGULON TRANSCRIPTIONAL REGULATORY PROTEIN PHOB"/>
    <property type="match status" value="1"/>
</dbReference>
<feature type="domain" description="OmpR/PhoB-type" evidence="7">
    <location>
        <begin position="147"/>
        <end position="241"/>
    </location>
</feature>
<proteinExistence type="predicted"/>
<evidence type="ECO:0000259" key="7">
    <source>
        <dbReference type="PROSITE" id="PS51755"/>
    </source>
</evidence>
<dbReference type="SMART" id="SM00862">
    <property type="entry name" value="Trans_reg_C"/>
    <property type="match status" value="1"/>
</dbReference>
<dbReference type="InterPro" id="IPR039420">
    <property type="entry name" value="WalR-like"/>
</dbReference>
<dbReference type="SUPFAM" id="SSF52172">
    <property type="entry name" value="CheY-like"/>
    <property type="match status" value="1"/>
</dbReference>
<organism evidence="8 9">
    <name type="scientific">Malaciobacter mytili LMG 24559</name>
    <dbReference type="NCBI Taxonomy" id="1032238"/>
    <lineage>
        <taxon>Bacteria</taxon>
        <taxon>Pseudomonadati</taxon>
        <taxon>Campylobacterota</taxon>
        <taxon>Epsilonproteobacteria</taxon>
        <taxon>Campylobacterales</taxon>
        <taxon>Arcobacteraceae</taxon>
        <taxon>Malaciobacter</taxon>
    </lineage>
</organism>
<gene>
    <name evidence="8" type="ORF">CP985_04445</name>
</gene>
<sequence length="243" mass="28411">MNSMSSLLDVIQNEIEVLIVEDEIVLALALEVSLNEMGFSVSSIESNAIDTLSFLNKKHPDIILMDINLNDSIDGIQLAKQVWDRYKIPIVFLTSYCNDRVIKKAMQCEPYGYLIKPCKDKEVKATLLAALHKHRYFFQTKKHQEISEFIFLEENLKFDTINKRLYKNNKQIKLTKNEIKLFEIMSQKAGEVVSFDTISSYIYRQTLFDMGKLRTLVYRLKQKLQTNPFENIYDMGYKLKVLK</sequence>
<evidence type="ECO:0000256" key="5">
    <source>
        <dbReference type="PROSITE-ProRule" id="PRU01091"/>
    </source>
</evidence>
<feature type="modified residue" description="4-aspartylphosphate" evidence="4">
    <location>
        <position position="66"/>
    </location>
</feature>
<evidence type="ECO:0000256" key="4">
    <source>
        <dbReference type="PROSITE-ProRule" id="PRU00169"/>
    </source>
</evidence>
<dbReference type="InterPro" id="IPR016032">
    <property type="entry name" value="Sig_transdc_resp-reg_C-effctor"/>
</dbReference>
<dbReference type="GO" id="GO:0005829">
    <property type="term" value="C:cytosol"/>
    <property type="evidence" value="ECO:0007669"/>
    <property type="project" value="TreeGrafter"/>
</dbReference>
<reference evidence="8 9" key="1">
    <citation type="submission" date="2017-09" db="EMBL/GenBank/DDBJ databases">
        <title>Genomics of the genus Arcobacter.</title>
        <authorList>
            <person name="Perez-Cataluna A."/>
            <person name="Figueras M.J."/>
            <person name="Salas-Masso N."/>
        </authorList>
    </citation>
    <scope>NUCLEOTIDE SEQUENCE [LARGE SCALE GENOMIC DNA]</scope>
    <source>
        <strain evidence="8 9">CECT 7386</strain>
    </source>
</reference>
<dbReference type="CDD" id="cd00383">
    <property type="entry name" value="trans_reg_C"/>
    <property type="match status" value="1"/>
</dbReference>
<dbReference type="GO" id="GO:0000156">
    <property type="term" value="F:phosphorelay response regulator activity"/>
    <property type="evidence" value="ECO:0007669"/>
    <property type="project" value="TreeGrafter"/>
</dbReference>
<keyword evidence="2" id="KW-0902">Two-component regulatory system</keyword>
<evidence type="ECO:0000313" key="8">
    <source>
        <dbReference type="EMBL" id="RXK16235.1"/>
    </source>
</evidence>
<dbReference type="GO" id="GO:0000976">
    <property type="term" value="F:transcription cis-regulatory region binding"/>
    <property type="evidence" value="ECO:0007669"/>
    <property type="project" value="TreeGrafter"/>
</dbReference>
<dbReference type="GO" id="GO:0032993">
    <property type="term" value="C:protein-DNA complex"/>
    <property type="evidence" value="ECO:0007669"/>
    <property type="project" value="TreeGrafter"/>
</dbReference>
<keyword evidence="1 4" id="KW-0597">Phosphoprotein</keyword>
<keyword evidence="3 5" id="KW-0238">DNA-binding</keyword>
<dbReference type="PROSITE" id="PS51755">
    <property type="entry name" value="OMPR_PHOB"/>
    <property type="match status" value="1"/>
</dbReference>